<feature type="transmembrane region" description="Helical" evidence="6">
    <location>
        <begin position="242"/>
        <end position="264"/>
    </location>
</feature>
<evidence type="ECO:0000256" key="3">
    <source>
        <dbReference type="ARBA" id="ARBA00022692"/>
    </source>
</evidence>
<feature type="transmembrane region" description="Helical" evidence="6">
    <location>
        <begin position="300"/>
        <end position="323"/>
    </location>
</feature>
<feature type="transmembrane region" description="Helical" evidence="6">
    <location>
        <begin position="205"/>
        <end position="230"/>
    </location>
</feature>
<feature type="transmembrane region" description="Helical" evidence="6">
    <location>
        <begin position="492"/>
        <end position="510"/>
    </location>
</feature>
<feature type="domain" description="Amino acid permease/ SLC12A" evidence="7">
    <location>
        <begin position="26"/>
        <end position="412"/>
    </location>
</feature>
<dbReference type="GO" id="GO:0016020">
    <property type="term" value="C:membrane"/>
    <property type="evidence" value="ECO:0007669"/>
    <property type="project" value="UniProtKB-SubCell"/>
</dbReference>
<feature type="transmembrane region" description="Helical" evidence="6">
    <location>
        <begin position="164"/>
        <end position="185"/>
    </location>
</feature>
<feature type="transmembrane region" description="Helical" evidence="6">
    <location>
        <begin position="354"/>
        <end position="373"/>
    </location>
</feature>
<protein>
    <submittedName>
        <fullName evidence="8">Amino acid permease-domain-containing protein</fullName>
    </submittedName>
</protein>
<evidence type="ECO:0000313" key="8">
    <source>
        <dbReference type="EMBL" id="KAK0707342.1"/>
    </source>
</evidence>
<reference evidence="8" key="1">
    <citation type="submission" date="2023-06" db="EMBL/GenBank/DDBJ databases">
        <title>Genome-scale phylogeny and comparative genomics of the fungal order Sordariales.</title>
        <authorList>
            <consortium name="Lawrence Berkeley National Laboratory"/>
            <person name="Hensen N."/>
            <person name="Bonometti L."/>
            <person name="Westerberg I."/>
            <person name="Brannstrom I.O."/>
            <person name="Guillou S."/>
            <person name="Cros-Aarteil S."/>
            <person name="Calhoun S."/>
            <person name="Haridas S."/>
            <person name="Kuo A."/>
            <person name="Mondo S."/>
            <person name="Pangilinan J."/>
            <person name="Riley R."/>
            <person name="Labutti K."/>
            <person name="Andreopoulos B."/>
            <person name="Lipzen A."/>
            <person name="Chen C."/>
            <person name="Yanf M."/>
            <person name="Daum C."/>
            <person name="Ng V."/>
            <person name="Clum A."/>
            <person name="Steindorff A."/>
            <person name="Ohm R."/>
            <person name="Martin F."/>
            <person name="Silar P."/>
            <person name="Natvig D."/>
            <person name="Lalanne C."/>
            <person name="Gautier V."/>
            <person name="Ament-Velasquez S.L."/>
            <person name="Kruys A."/>
            <person name="Hutchinson M.I."/>
            <person name="Powell A.J."/>
            <person name="Barry K."/>
            <person name="Miller A.N."/>
            <person name="Grigoriev I.V."/>
            <person name="Debuchy R."/>
            <person name="Gladieux P."/>
            <person name="Thoren M.H."/>
            <person name="Johannesson H."/>
        </authorList>
    </citation>
    <scope>NUCLEOTIDE SEQUENCE</scope>
    <source>
        <strain evidence="8">SMH4607-1</strain>
    </source>
</reference>
<proteinExistence type="predicted"/>
<dbReference type="Gene3D" id="1.20.1740.10">
    <property type="entry name" value="Amino acid/polyamine transporter I"/>
    <property type="match status" value="1"/>
</dbReference>
<dbReference type="PANTHER" id="PTHR43495">
    <property type="entry name" value="GABA PERMEASE"/>
    <property type="match status" value="1"/>
</dbReference>
<comment type="subcellular location">
    <subcellularLocation>
        <location evidence="1">Membrane</location>
        <topology evidence="1">Multi-pass membrane protein</topology>
    </subcellularLocation>
</comment>
<evidence type="ECO:0000313" key="9">
    <source>
        <dbReference type="Proteomes" id="UP001172102"/>
    </source>
</evidence>
<evidence type="ECO:0000256" key="4">
    <source>
        <dbReference type="ARBA" id="ARBA00022989"/>
    </source>
</evidence>
<dbReference type="Proteomes" id="UP001172102">
    <property type="component" value="Unassembled WGS sequence"/>
</dbReference>
<dbReference type="InterPro" id="IPR004841">
    <property type="entry name" value="AA-permease/SLC12A_dom"/>
</dbReference>
<keyword evidence="3 6" id="KW-0812">Transmembrane</keyword>
<feature type="transmembrane region" description="Helical" evidence="6">
    <location>
        <begin position="127"/>
        <end position="152"/>
    </location>
</feature>
<gene>
    <name evidence="8" type="ORF">B0H67DRAFT_308517</name>
</gene>
<feature type="transmembrane region" description="Helical" evidence="6">
    <location>
        <begin position="98"/>
        <end position="121"/>
    </location>
</feature>
<organism evidence="8 9">
    <name type="scientific">Lasiosphaeris hirsuta</name>
    <dbReference type="NCBI Taxonomy" id="260670"/>
    <lineage>
        <taxon>Eukaryota</taxon>
        <taxon>Fungi</taxon>
        <taxon>Dikarya</taxon>
        <taxon>Ascomycota</taxon>
        <taxon>Pezizomycotina</taxon>
        <taxon>Sordariomycetes</taxon>
        <taxon>Sordariomycetidae</taxon>
        <taxon>Sordariales</taxon>
        <taxon>Lasiosphaeriaceae</taxon>
        <taxon>Lasiosphaeris</taxon>
    </lineage>
</organism>
<dbReference type="AlphaFoldDB" id="A0AA40A119"/>
<feature type="transmembrane region" description="Helical" evidence="6">
    <location>
        <begin position="459"/>
        <end position="480"/>
    </location>
</feature>
<comment type="caution">
    <text evidence="8">The sequence shown here is derived from an EMBL/GenBank/DDBJ whole genome shotgun (WGS) entry which is preliminary data.</text>
</comment>
<evidence type="ECO:0000256" key="6">
    <source>
        <dbReference type="SAM" id="Phobius"/>
    </source>
</evidence>
<name>A0AA40A119_9PEZI</name>
<keyword evidence="5 6" id="KW-0472">Membrane</keyword>
<feature type="transmembrane region" description="Helical" evidence="6">
    <location>
        <begin position="55"/>
        <end position="77"/>
    </location>
</feature>
<keyword evidence="9" id="KW-1185">Reference proteome</keyword>
<evidence type="ECO:0000256" key="2">
    <source>
        <dbReference type="ARBA" id="ARBA00022448"/>
    </source>
</evidence>
<dbReference type="EMBL" id="JAUKUA010000006">
    <property type="protein sequence ID" value="KAK0707342.1"/>
    <property type="molecule type" value="Genomic_DNA"/>
</dbReference>
<dbReference type="GO" id="GO:0055085">
    <property type="term" value="P:transmembrane transport"/>
    <property type="evidence" value="ECO:0007669"/>
    <property type="project" value="InterPro"/>
</dbReference>
<keyword evidence="4 6" id="KW-1133">Transmembrane helix</keyword>
<sequence length="515" mass="56210">MATASEPNINTGDTEKLRQNLRGVQVFFILVSTIIGTGVFSGNAIALTVAGPVGLLVNVLGLGLVAICVGETVSEFVQLWAVPNAVYYYIKYFIDDEAAWVVTILYWYSNATVFAVQMLGAAKLVQFWSLIAIWPPFIFFLMVPFILLAVNLAGIKVYGWVETVFGMLKTVLVFGVTCTLYDISTKAISAGFQYNKDLVSSKSHAFFYGIPYVAYSYIGIESSIVAAFEARSATAVALPSRLIHWFIVGFYFLCTLGLALTVPWNDPHLTGSLDKLTQPRSNSATIIAIARDPRLGGGPLAGFVNGCLIMSIVSSAAASLYLASRTLYGLAYTLRKQTDFAKGLSSIWGERAMVPARALLVTFLAFFWLPWISQIPGNRITVNDVLNVMSLTASASCVITWAFICLAFIRFERFTESPDARSSPDGMPGAVRKHEGCYARSHKRYAKQVSGLGVAIQPWFAWAGFLGCIIVFISASAPWWSRPATPRDVIAAYGPVSFFHSLLSSPRLLVISTNN</sequence>
<feature type="transmembrane region" description="Helical" evidence="6">
    <location>
        <begin position="385"/>
        <end position="409"/>
    </location>
</feature>
<keyword evidence="2" id="KW-0813">Transport</keyword>
<accession>A0AA40A119</accession>
<dbReference type="Pfam" id="PF00324">
    <property type="entry name" value="AA_permease"/>
    <property type="match status" value="1"/>
</dbReference>
<evidence type="ECO:0000259" key="7">
    <source>
        <dbReference type="Pfam" id="PF00324"/>
    </source>
</evidence>
<feature type="transmembrane region" description="Helical" evidence="6">
    <location>
        <begin position="26"/>
        <end position="49"/>
    </location>
</feature>
<evidence type="ECO:0000256" key="5">
    <source>
        <dbReference type="ARBA" id="ARBA00023136"/>
    </source>
</evidence>
<dbReference type="PANTHER" id="PTHR43495:SF5">
    <property type="entry name" value="GAMMA-AMINOBUTYRIC ACID PERMEASE"/>
    <property type="match status" value="1"/>
</dbReference>
<evidence type="ECO:0000256" key="1">
    <source>
        <dbReference type="ARBA" id="ARBA00004141"/>
    </source>
</evidence>